<dbReference type="RefSeq" id="WP_184525851.1">
    <property type="nucleotide sequence ID" value="NZ_JACHGK010000007.1"/>
</dbReference>
<dbReference type="EMBL" id="JACHGK010000007">
    <property type="protein sequence ID" value="MBB6445624.1"/>
    <property type="molecule type" value="Genomic_DNA"/>
</dbReference>
<name>A0A7X0HRM7_9BACI</name>
<organism evidence="1 2">
    <name type="scientific">Bacillus benzoevorans</name>
    <dbReference type="NCBI Taxonomy" id="1456"/>
    <lineage>
        <taxon>Bacteria</taxon>
        <taxon>Bacillati</taxon>
        <taxon>Bacillota</taxon>
        <taxon>Bacilli</taxon>
        <taxon>Bacillales</taxon>
        <taxon>Bacillaceae</taxon>
        <taxon>Bacillus</taxon>
    </lineage>
</organism>
<sequence length="386" mass="46210">MQETIKKIEFTEEEAIRITMEHGYDGAEFNTSVWKTRGCLHPNRTLDALISKLKTIYDSVEVEGKGKKRKYILKDKKVKVSERIFNYKGTIPTLEDDIMKEFIFNHLVSYEKEFTQSYRGWARLIGFIGTDNFKVEEMIQKLKNVHHGFPTIYNPKEAVGKFIQTLNIRNKDVVEKSFKRLEKEGRITVSEVYNFKMNDGQIEEVDQLEYEEVQEVLKELLESKEVTYYQYTQSVTSLNKSKKMKEIIREVGNYLSEQFDIQYFFKSFKVTVLDKTIHNEISKDEFKQAYFKRLIKLSIDRQNKKDYKESLSFWKRFYLLNTLALLKYLNVKGIEKYWDNERKLQLEKTDEFTLERLIYYFESDVEKEKIRHTFGNIDNIEESLPF</sequence>
<dbReference type="Proteomes" id="UP000531594">
    <property type="component" value="Unassembled WGS sequence"/>
</dbReference>
<comment type="caution">
    <text evidence="1">The sequence shown here is derived from an EMBL/GenBank/DDBJ whole genome shotgun (WGS) entry which is preliminary data.</text>
</comment>
<protein>
    <submittedName>
        <fullName evidence="1">Uncharacterized protein</fullName>
    </submittedName>
</protein>
<evidence type="ECO:0000313" key="1">
    <source>
        <dbReference type="EMBL" id="MBB6445624.1"/>
    </source>
</evidence>
<evidence type="ECO:0000313" key="2">
    <source>
        <dbReference type="Proteomes" id="UP000531594"/>
    </source>
</evidence>
<dbReference type="AlphaFoldDB" id="A0A7X0HRM7"/>
<keyword evidence="2" id="KW-1185">Reference proteome</keyword>
<reference evidence="1 2" key="1">
    <citation type="submission" date="2020-08" db="EMBL/GenBank/DDBJ databases">
        <title>Genomic Encyclopedia of Type Strains, Phase IV (KMG-IV): sequencing the most valuable type-strain genomes for metagenomic binning, comparative biology and taxonomic classification.</title>
        <authorList>
            <person name="Goeker M."/>
        </authorList>
    </citation>
    <scope>NUCLEOTIDE SEQUENCE [LARGE SCALE GENOMIC DNA]</scope>
    <source>
        <strain evidence="1 2">DSM 5391</strain>
    </source>
</reference>
<proteinExistence type="predicted"/>
<gene>
    <name evidence="1" type="ORF">HNR53_002249</name>
</gene>
<accession>A0A7X0HRM7</accession>